<feature type="non-terminal residue" evidence="2">
    <location>
        <position position="1"/>
    </location>
</feature>
<dbReference type="OrthoDB" id="5989102at2759"/>
<sequence>MKNYKITKNNTNKLMNEARRQFYKNFIETNNSNQHTLFAAAKKLLNHGDKRVAFPPSVDKLEFANQMGTYFVEKIHNIHTNLENMGHDLPEFEVYNTSETTAHLSNFNTLTEEDVRTLIKDTETALLKVTNDILLKMNSQEVTLLVTLDLSSAFDTVNHEILLRRLRNEFGIHGKVLDWFKSYLHNRGQQISIEGILSQRFDLDSGVPQGFAILTDVNVLIDVLSETSILGVVNGVHLPALQNKICTINGPPERS</sequence>
<evidence type="ECO:0000313" key="2">
    <source>
        <dbReference type="EMBL" id="CAB4002000.1"/>
    </source>
</evidence>
<dbReference type="EMBL" id="CACRXK020004229">
    <property type="protein sequence ID" value="CAB4002000.1"/>
    <property type="molecule type" value="Genomic_DNA"/>
</dbReference>
<dbReference type="InterPro" id="IPR000477">
    <property type="entry name" value="RT_dom"/>
</dbReference>
<organism evidence="2 3">
    <name type="scientific">Paramuricea clavata</name>
    <name type="common">Red gorgonian</name>
    <name type="synonym">Violescent sea-whip</name>
    <dbReference type="NCBI Taxonomy" id="317549"/>
    <lineage>
        <taxon>Eukaryota</taxon>
        <taxon>Metazoa</taxon>
        <taxon>Cnidaria</taxon>
        <taxon>Anthozoa</taxon>
        <taxon>Octocorallia</taxon>
        <taxon>Malacalcyonacea</taxon>
        <taxon>Plexauridae</taxon>
        <taxon>Paramuricea</taxon>
    </lineage>
</organism>
<keyword evidence="3" id="KW-1185">Reference proteome</keyword>
<dbReference type="Proteomes" id="UP001152795">
    <property type="component" value="Unassembled WGS sequence"/>
</dbReference>
<protein>
    <recommendedName>
        <fullName evidence="1">Reverse transcriptase domain-containing protein</fullName>
    </recommendedName>
</protein>
<comment type="caution">
    <text evidence="2">The sequence shown here is derived from an EMBL/GenBank/DDBJ whole genome shotgun (WGS) entry which is preliminary data.</text>
</comment>
<reference evidence="2" key="1">
    <citation type="submission" date="2020-04" db="EMBL/GenBank/DDBJ databases">
        <authorList>
            <person name="Alioto T."/>
            <person name="Alioto T."/>
            <person name="Gomez Garrido J."/>
        </authorList>
    </citation>
    <scope>NUCLEOTIDE SEQUENCE</scope>
    <source>
        <strain evidence="2">A484AB</strain>
    </source>
</reference>
<name>A0A7D9I7A0_PARCT</name>
<dbReference type="PANTHER" id="PTHR33332">
    <property type="entry name" value="REVERSE TRANSCRIPTASE DOMAIN-CONTAINING PROTEIN"/>
    <property type="match status" value="1"/>
</dbReference>
<dbReference type="Pfam" id="PF00078">
    <property type="entry name" value="RVT_1"/>
    <property type="match status" value="1"/>
</dbReference>
<evidence type="ECO:0000259" key="1">
    <source>
        <dbReference type="Pfam" id="PF00078"/>
    </source>
</evidence>
<gene>
    <name evidence="2" type="ORF">PACLA_8A037010</name>
</gene>
<feature type="domain" description="Reverse transcriptase" evidence="1">
    <location>
        <begin position="126"/>
        <end position="212"/>
    </location>
</feature>
<proteinExistence type="predicted"/>
<accession>A0A7D9I7A0</accession>
<dbReference type="AlphaFoldDB" id="A0A7D9I7A0"/>
<evidence type="ECO:0000313" key="3">
    <source>
        <dbReference type="Proteomes" id="UP001152795"/>
    </source>
</evidence>